<proteinExistence type="predicted"/>
<reference evidence="1" key="1">
    <citation type="submission" date="2019-04" db="EMBL/GenBank/DDBJ databases">
        <title>Microbes associate with the intestines of laboratory mice.</title>
        <authorList>
            <person name="Navarre W."/>
            <person name="Wong E."/>
            <person name="Huang K."/>
            <person name="Tropini C."/>
            <person name="Ng K."/>
            <person name="Yu B."/>
        </authorList>
    </citation>
    <scope>NUCLEOTIDE SEQUENCE</scope>
    <source>
        <strain evidence="1">NM01_1-7b</strain>
    </source>
</reference>
<name>A0AC61S1B7_9FIRM</name>
<accession>A0AC61S1B7</accession>
<organism evidence="1 2">
    <name type="scientific">Petralouisia muris</name>
    <dbReference type="NCBI Taxonomy" id="3032872"/>
    <lineage>
        <taxon>Bacteria</taxon>
        <taxon>Bacillati</taxon>
        <taxon>Bacillota</taxon>
        <taxon>Clostridia</taxon>
        <taxon>Lachnospirales</taxon>
        <taxon>Lachnospiraceae</taxon>
        <taxon>Petralouisia</taxon>
    </lineage>
</organism>
<dbReference type="Proteomes" id="UP000304953">
    <property type="component" value="Unassembled WGS sequence"/>
</dbReference>
<protein>
    <submittedName>
        <fullName evidence="1">Uncharacterized protein</fullName>
    </submittedName>
</protein>
<gene>
    <name evidence="1" type="ORF">E5329_02440</name>
</gene>
<keyword evidence="2" id="KW-1185">Reference proteome</keyword>
<dbReference type="EMBL" id="SRYA01000003">
    <property type="protein sequence ID" value="TGY97999.1"/>
    <property type="molecule type" value="Genomic_DNA"/>
</dbReference>
<evidence type="ECO:0000313" key="2">
    <source>
        <dbReference type="Proteomes" id="UP000304953"/>
    </source>
</evidence>
<sequence length="836" mass="97717">MDIEKGNLEILFLKIPYNKITVDGAAGKRQHNYRTVDKKLYLKHAREVFPCYSEDERYNHYLKLRQDMGKGDSQGVFRVIMELAFRLLDYDGEEITCKFEEMLRWRELSFPLGQDFFTCAFLADHDLKQGRQSQNFSWLPIIRSDDSRLHNILKRGMAENHFHLAGSTKIFELNWVSLMNQIDDRIHDFKKLPEALQAHSMDLVAAEGNKESFYAECQRAALYRVYLFAVLKQDGWLREKAEAILAEAERGPIERLTARIEDVIVLAKHMYGVKADGRYVLDYAFEKGMQNYNARECCLLAGERSFLYECYRASVSYGFDEYQKNLFYVYLSIRTHFRGELIQVNRQVGFANFSNYQDRKETFIEGKKPYEEELIRLAFNETMRRQNIVSLEARICPKQNSAKLYQAITRSSSLAEEENREKIIYVLHFPKLKDPGYCAGAPRNYNVRLAAAKQAKSIAALLEKKTGVNQRIRGIDACSSEINCRPEVFAQTFRYLSDLEFSCSNGTGKNQSFLKKKLHTTYHAGEDFLDLADGLRAIDEAILFCDLKRGSRIGHGLALGINPHPYYKYKNSVMVLPKQVLLDDIVWLLSMADETGCSIDSRLRTELTEKYYNLYEEIFRGNAYRGERASVMDYYQSWKLRGDNPQVYRLGETDFLKRLGQSSVRRFDRYVFHPQISDELRKTELYRNLYFSYHYNENVRKIGEERIQFKVDQRYADVICQLQNKMIQKLVTKGIGIETNPSSNYLIGTIQKYEEHPILRFNSRKLRDAPKNMSLSVSINTDDQGVFDTLLENEYALMALALRKAKDENHQPQYDVEDIYEWIDYVRRMGMEQIFP</sequence>
<comment type="caution">
    <text evidence="1">The sequence shown here is derived from an EMBL/GenBank/DDBJ whole genome shotgun (WGS) entry which is preliminary data.</text>
</comment>
<evidence type="ECO:0000313" key="1">
    <source>
        <dbReference type="EMBL" id="TGY97999.1"/>
    </source>
</evidence>